<evidence type="ECO:0000313" key="3">
    <source>
        <dbReference type="Proteomes" id="UP000251960"/>
    </source>
</evidence>
<dbReference type="Proteomes" id="UP000251960">
    <property type="component" value="Chromosome 3"/>
</dbReference>
<reference evidence="2 3" key="1">
    <citation type="journal article" date="2018" name="Nat. Genet.">
        <title>Extensive intraspecific gene order and gene structural variations between Mo17 and other maize genomes.</title>
        <authorList>
            <person name="Sun S."/>
            <person name="Zhou Y."/>
            <person name="Chen J."/>
            <person name="Shi J."/>
            <person name="Zhao H."/>
            <person name="Zhao H."/>
            <person name="Song W."/>
            <person name="Zhang M."/>
            <person name="Cui Y."/>
            <person name="Dong X."/>
            <person name="Liu H."/>
            <person name="Ma X."/>
            <person name="Jiao Y."/>
            <person name="Wang B."/>
            <person name="Wei X."/>
            <person name="Stein J.C."/>
            <person name="Glaubitz J.C."/>
            <person name="Lu F."/>
            <person name="Yu G."/>
            <person name="Liang C."/>
            <person name="Fengler K."/>
            <person name="Li B."/>
            <person name="Rafalski A."/>
            <person name="Schnable P.S."/>
            <person name="Ware D.H."/>
            <person name="Buckler E.S."/>
            <person name="Lai J."/>
        </authorList>
    </citation>
    <scope>NUCLEOTIDE SEQUENCE [LARGE SCALE GENOMIC DNA]</scope>
    <source>
        <strain evidence="3">cv. Missouri 17</strain>
        <tissue evidence="2">Seedling</tissue>
    </source>
</reference>
<proteinExistence type="predicted"/>
<organism evidence="2 3">
    <name type="scientific">Zea mays</name>
    <name type="common">Maize</name>
    <dbReference type="NCBI Taxonomy" id="4577"/>
    <lineage>
        <taxon>Eukaryota</taxon>
        <taxon>Viridiplantae</taxon>
        <taxon>Streptophyta</taxon>
        <taxon>Embryophyta</taxon>
        <taxon>Tracheophyta</taxon>
        <taxon>Spermatophyta</taxon>
        <taxon>Magnoliopsida</taxon>
        <taxon>Liliopsida</taxon>
        <taxon>Poales</taxon>
        <taxon>Poaceae</taxon>
        <taxon>PACMAD clade</taxon>
        <taxon>Panicoideae</taxon>
        <taxon>Andropogonodae</taxon>
        <taxon>Andropogoneae</taxon>
        <taxon>Tripsacinae</taxon>
        <taxon>Zea</taxon>
    </lineage>
</organism>
<protein>
    <submittedName>
        <fullName evidence="2">Uncharacterized protein</fullName>
    </submittedName>
</protein>
<sequence length="151" mass="15897">MTTGPRTQSSPRCPGPSTSPVEGSTIFASKCDASFPTEPYALHSSGPTVEATEPDVSVRPSNGICDARGAPPMPMKRREERSQRRASSDLIMATSTGGVAGSSVTRYRSMARSAAMKSNRSAESITTGSEAVRRMVHQVGAGGHRSRLASR</sequence>
<gene>
    <name evidence="2" type="ORF">Zm00014a_026940</name>
</gene>
<feature type="region of interest" description="Disordered" evidence="1">
    <location>
        <begin position="1"/>
        <end position="24"/>
    </location>
</feature>
<accession>A0A3L6FEC4</accession>
<feature type="compositionally biased region" description="Basic and acidic residues" evidence="1">
    <location>
        <begin position="76"/>
        <end position="87"/>
    </location>
</feature>
<evidence type="ECO:0000256" key="1">
    <source>
        <dbReference type="SAM" id="MobiDB-lite"/>
    </source>
</evidence>
<feature type="compositionally biased region" description="Polar residues" evidence="1">
    <location>
        <begin position="1"/>
        <end position="22"/>
    </location>
</feature>
<dbReference type="EMBL" id="NCVQ01000004">
    <property type="protein sequence ID" value="PWZ31555.1"/>
    <property type="molecule type" value="Genomic_DNA"/>
</dbReference>
<evidence type="ECO:0000313" key="2">
    <source>
        <dbReference type="EMBL" id="PWZ31555.1"/>
    </source>
</evidence>
<name>A0A3L6FEC4_MAIZE</name>
<dbReference type="AlphaFoldDB" id="A0A3L6FEC4"/>
<comment type="caution">
    <text evidence="2">The sequence shown here is derived from an EMBL/GenBank/DDBJ whole genome shotgun (WGS) entry which is preliminary data.</text>
</comment>
<feature type="region of interest" description="Disordered" evidence="1">
    <location>
        <begin position="42"/>
        <end position="100"/>
    </location>
</feature>